<dbReference type="Gramene" id="Os01t0709750-01">
    <property type="protein sequence ID" value="Os01t0709750-01"/>
    <property type="gene ID" value="Os01g0709750"/>
</dbReference>
<dbReference type="InParanoid" id="A0A0N7KDL7"/>
<sequence length="74" mass="8547">MWIGFLQNNQTILTRPQNGYRVCSALPVPNFPLSFSSRTLFKLLNGVFFAKSFYTKVALKNHIDPFLKKKLILN</sequence>
<protein>
    <submittedName>
        <fullName evidence="1">Os01g0709750 protein</fullName>
    </submittedName>
</protein>
<organism evidence="1 2">
    <name type="scientific">Oryza sativa subsp. japonica</name>
    <name type="common">Rice</name>
    <dbReference type="NCBI Taxonomy" id="39947"/>
    <lineage>
        <taxon>Eukaryota</taxon>
        <taxon>Viridiplantae</taxon>
        <taxon>Streptophyta</taxon>
        <taxon>Embryophyta</taxon>
        <taxon>Tracheophyta</taxon>
        <taxon>Spermatophyta</taxon>
        <taxon>Magnoliopsida</taxon>
        <taxon>Liliopsida</taxon>
        <taxon>Poales</taxon>
        <taxon>Poaceae</taxon>
        <taxon>BOP clade</taxon>
        <taxon>Oryzoideae</taxon>
        <taxon>Oryzeae</taxon>
        <taxon>Oryzinae</taxon>
        <taxon>Oryza</taxon>
        <taxon>Oryza sativa</taxon>
    </lineage>
</organism>
<gene>
    <name evidence="1" type="ordered locus">Os01g0709750</name>
    <name evidence="1" type="ORF">OSNPB_010709750</name>
</gene>
<dbReference type="PaxDb" id="39947-A0A0N7KDL7"/>
<evidence type="ECO:0000313" key="1">
    <source>
        <dbReference type="EMBL" id="BAS73969.1"/>
    </source>
</evidence>
<dbReference type="EMBL" id="AP014957">
    <property type="protein sequence ID" value="BAS73969.1"/>
    <property type="molecule type" value="Genomic_DNA"/>
</dbReference>
<accession>A0A0N7KDL7</accession>
<name>A0A0N7KDL7_ORYSJ</name>
<reference evidence="2" key="1">
    <citation type="journal article" date="2005" name="Nature">
        <title>The map-based sequence of the rice genome.</title>
        <authorList>
            <consortium name="International rice genome sequencing project (IRGSP)"/>
            <person name="Matsumoto T."/>
            <person name="Wu J."/>
            <person name="Kanamori H."/>
            <person name="Katayose Y."/>
            <person name="Fujisawa M."/>
            <person name="Namiki N."/>
            <person name="Mizuno H."/>
            <person name="Yamamoto K."/>
            <person name="Antonio B.A."/>
            <person name="Baba T."/>
            <person name="Sakata K."/>
            <person name="Nagamura Y."/>
            <person name="Aoki H."/>
            <person name="Arikawa K."/>
            <person name="Arita K."/>
            <person name="Bito T."/>
            <person name="Chiden Y."/>
            <person name="Fujitsuka N."/>
            <person name="Fukunaka R."/>
            <person name="Hamada M."/>
            <person name="Harada C."/>
            <person name="Hayashi A."/>
            <person name="Hijishita S."/>
            <person name="Honda M."/>
            <person name="Hosokawa S."/>
            <person name="Ichikawa Y."/>
            <person name="Idonuma A."/>
            <person name="Iijima M."/>
            <person name="Ikeda M."/>
            <person name="Ikeno M."/>
            <person name="Ito K."/>
            <person name="Ito S."/>
            <person name="Ito T."/>
            <person name="Ito Y."/>
            <person name="Ito Y."/>
            <person name="Iwabuchi A."/>
            <person name="Kamiya K."/>
            <person name="Karasawa W."/>
            <person name="Kurita K."/>
            <person name="Katagiri S."/>
            <person name="Kikuta A."/>
            <person name="Kobayashi H."/>
            <person name="Kobayashi N."/>
            <person name="Machita K."/>
            <person name="Maehara T."/>
            <person name="Masukawa M."/>
            <person name="Mizubayashi T."/>
            <person name="Mukai Y."/>
            <person name="Nagasaki H."/>
            <person name="Nagata Y."/>
            <person name="Naito S."/>
            <person name="Nakashima M."/>
            <person name="Nakama Y."/>
            <person name="Nakamichi Y."/>
            <person name="Nakamura M."/>
            <person name="Meguro A."/>
            <person name="Negishi M."/>
            <person name="Ohta I."/>
            <person name="Ohta T."/>
            <person name="Okamoto M."/>
            <person name="Ono N."/>
            <person name="Saji S."/>
            <person name="Sakaguchi M."/>
            <person name="Sakai K."/>
            <person name="Shibata M."/>
            <person name="Shimokawa T."/>
            <person name="Song J."/>
            <person name="Takazaki Y."/>
            <person name="Terasawa K."/>
            <person name="Tsugane M."/>
            <person name="Tsuji K."/>
            <person name="Ueda S."/>
            <person name="Waki K."/>
            <person name="Yamagata H."/>
            <person name="Yamamoto M."/>
            <person name="Yamamoto S."/>
            <person name="Yamane H."/>
            <person name="Yoshiki S."/>
            <person name="Yoshihara R."/>
            <person name="Yukawa K."/>
            <person name="Zhong H."/>
            <person name="Yano M."/>
            <person name="Yuan Q."/>
            <person name="Ouyang S."/>
            <person name="Liu J."/>
            <person name="Jones K.M."/>
            <person name="Gansberger K."/>
            <person name="Moffat K."/>
            <person name="Hill J."/>
            <person name="Bera J."/>
            <person name="Fadrosh D."/>
            <person name="Jin S."/>
            <person name="Johri S."/>
            <person name="Kim M."/>
            <person name="Overton L."/>
            <person name="Reardon M."/>
            <person name="Tsitrin T."/>
            <person name="Vuong H."/>
            <person name="Weaver B."/>
            <person name="Ciecko A."/>
            <person name="Tallon L."/>
            <person name="Jackson J."/>
            <person name="Pai G."/>
            <person name="Aken S.V."/>
            <person name="Utterback T."/>
            <person name="Reidmuller S."/>
            <person name="Feldblyum T."/>
            <person name="Hsiao J."/>
            <person name="Zismann V."/>
            <person name="Iobst S."/>
            <person name="de Vazeille A.R."/>
            <person name="Buell C.R."/>
            <person name="Ying K."/>
            <person name="Li Y."/>
            <person name="Lu T."/>
            <person name="Huang Y."/>
            <person name="Zhao Q."/>
            <person name="Feng Q."/>
            <person name="Zhang L."/>
            <person name="Zhu J."/>
            <person name="Weng Q."/>
            <person name="Mu J."/>
            <person name="Lu Y."/>
            <person name="Fan D."/>
            <person name="Liu Y."/>
            <person name="Guan J."/>
            <person name="Zhang Y."/>
            <person name="Yu S."/>
            <person name="Liu X."/>
            <person name="Zhang Y."/>
            <person name="Hong G."/>
            <person name="Han B."/>
            <person name="Choisne N."/>
            <person name="Demange N."/>
            <person name="Orjeda G."/>
            <person name="Samain S."/>
            <person name="Cattolico L."/>
            <person name="Pelletier E."/>
            <person name="Couloux A."/>
            <person name="Segurens B."/>
            <person name="Wincker P."/>
            <person name="D'Hont A."/>
            <person name="Scarpelli C."/>
            <person name="Weissenbach J."/>
            <person name="Salanoubat M."/>
            <person name="Quetier F."/>
            <person name="Yu Y."/>
            <person name="Kim H.R."/>
            <person name="Rambo T."/>
            <person name="Currie J."/>
            <person name="Collura K."/>
            <person name="Luo M."/>
            <person name="Yang T."/>
            <person name="Ammiraju J.S.S."/>
            <person name="Engler F."/>
            <person name="Soderlund C."/>
            <person name="Wing R.A."/>
            <person name="Palmer L.E."/>
            <person name="de la Bastide M."/>
            <person name="Spiegel L."/>
            <person name="Nascimento L."/>
            <person name="Zutavern T."/>
            <person name="O'Shaughnessy A."/>
            <person name="Dike S."/>
            <person name="Dedhia N."/>
            <person name="Preston R."/>
            <person name="Balija V."/>
            <person name="McCombie W.R."/>
            <person name="Chow T."/>
            <person name="Chen H."/>
            <person name="Chung M."/>
            <person name="Chen C."/>
            <person name="Shaw J."/>
            <person name="Wu H."/>
            <person name="Hsiao K."/>
            <person name="Chao Y."/>
            <person name="Chu M."/>
            <person name="Cheng C."/>
            <person name="Hour A."/>
            <person name="Lee P."/>
            <person name="Lin S."/>
            <person name="Lin Y."/>
            <person name="Liou J."/>
            <person name="Liu S."/>
            <person name="Hsing Y."/>
            <person name="Raghuvanshi S."/>
            <person name="Mohanty A."/>
            <person name="Bharti A.K."/>
            <person name="Gaur A."/>
            <person name="Gupta V."/>
            <person name="Kumar D."/>
            <person name="Ravi V."/>
            <person name="Vij S."/>
            <person name="Kapur A."/>
            <person name="Khurana P."/>
            <person name="Khurana P."/>
            <person name="Khurana J.P."/>
            <person name="Tyagi A.K."/>
            <person name="Gaikwad K."/>
            <person name="Singh A."/>
            <person name="Dalal V."/>
            <person name="Srivastava S."/>
            <person name="Dixit A."/>
            <person name="Pal A.K."/>
            <person name="Ghazi I.A."/>
            <person name="Yadav M."/>
            <person name="Pandit A."/>
            <person name="Bhargava A."/>
            <person name="Sureshbabu K."/>
            <person name="Batra K."/>
            <person name="Sharma T.R."/>
            <person name="Mohapatra T."/>
            <person name="Singh N.K."/>
            <person name="Messing J."/>
            <person name="Nelson A.B."/>
            <person name="Fuks G."/>
            <person name="Kavchok S."/>
            <person name="Keizer G."/>
            <person name="Linton E."/>
            <person name="Llaca V."/>
            <person name="Song R."/>
            <person name="Tanyolac B."/>
            <person name="Young S."/>
            <person name="Ho-Il K."/>
            <person name="Hahn J.H."/>
            <person name="Sangsakoo G."/>
            <person name="Vanavichit A."/>
            <person name="de Mattos Luiz.A.T."/>
            <person name="Zimmer P.D."/>
            <person name="Malone G."/>
            <person name="Dellagostin O."/>
            <person name="de Oliveira A.C."/>
            <person name="Bevan M."/>
            <person name="Bancroft I."/>
            <person name="Minx P."/>
            <person name="Cordum H."/>
            <person name="Wilson R."/>
            <person name="Cheng Z."/>
            <person name="Jin W."/>
            <person name="Jiang J."/>
            <person name="Leong S.A."/>
            <person name="Iwama H."/>
            <person name="Gojobori T."/>
            <person name="Itoh T."/>
            <person name="Niimura Y."/>
            <person name="Fujii Y."/>
            <person name="Habara T."/>
            <person name="Sakai H."/>
            <person name="Sato Y."/>
            <person name="Wilson G."/>
            <person name="Kumar K."/>
            <person name="McCouch S."/>
            <person name="Juretic N."/>
            <person name="Hoen D."/>
            <person name="Wright S."/>
            <person name="Bruskiewich R."/>
            <person name="Bureau T."/>
            <person name="Miyao A."/>
            <person name="Hirochika H."/>
            <person name="Nishikawa T."/>
            <person name="Kadowaki K."/>
            <person name="Sugiura M."/>
            <person name="Burr B."/>
            <person name="Sasaki T."/>
        </authorList>
    </citation>
    <scope>NUCLEOTIDE SEQUENCE [LARGE SCALE GENOMIC DNA]</scope>
    <source>
        <strain evidence="2">cv. Nipponbare</strain>
    </source>
</reference>
<reference evidence="1 2" key="3">
    <citation type="journal article" date="2013" name="Rice">
        <title>Improvement of the Oryza sativa Nipponbare reference genome using next generation sequence and optical map data.</title>
        <authorList>
            <person name="Kawahara Y."/>
            <person name="de la Bastide M."/>
            <person name="Hamilton J.P."/>
            <person name="Kanamori H."/>
            <person name="McCombie W.R."/>
            <person name="Ouyang S."/>
            <person name="Schwartz D.C."/>
            <person name="Tanaka T."/>
            <person name="Wu J."/>
            <person name="Zhou S."/>
            <person name="Childs K.L."/>
            <person name="Davidson R.M."/>
            <person name="Lin H."/>
            <person name="Quesada-Ocampo L."/>
            <person name="Vaillancourt B."/>
            <person name="Sakai H."/>
            <person name="Lee S.S."/>
            <person name="Kim J."/>
            <person name="Numa H."/>
            <person name="Itoh T."/>
            <person name="Buell C.R."/>
            <person name="Matsumoto T."/>
        </authorList>
    </citation>
    <scope>NUCLEOTIDE SEQUENCE [LARGE SCALE GENOMIC DNA]</scope>
    <source>
        <strain evidence="2">cv. Nipponbare</strain>
    </source>
</reference>
<proteinExistence type="predicted"/>
<keyword evidence="2" id="KW-1185">Reference proteome</keyword>
<evidence type="ECO:0000313" key="2">
    <source>
        <dbReference type="Proteomes" id="UP000059680"/>
    </source>
</evidence>
<reference evidence="1 2" key="2">
    <citation type="journal article" date="2013" name="Plant Cell Physiol.">
        <title>Rice Annotation Project Database (RAP-DB): an integrative and interactive database for rice genomics.</title>
        <authorList>
            <person name="Sakai H."/>
            <person name="Lee S.S."/>
            <person name="Tanaka T."/>
            <person name="Numa H."/>
            <person name="Kim J."/>
            <person name="Kawahara Y."/>
            <person name="Wakimoto H."/>
            <person name="Yang C.C."/>
            <person name="Iwamoto M."/>
            <person name="Abe T."/>
            <person name="Yamada Y."/>
            <person name="Muto A."/>
            <person name="Inokuchi H."/>
            <person name="Ikemura T."/>
            <person name="Matsumoto T."/>
            <person name="Sasaki T."/>
            <person name="Itoh T."/>
        </authorList>
    </citation>
    <scope>NUCLEOTIDE SEQUENCE [LARGE SCALE GENOMIC DNA]</scope>
    <source>
        <strain evidence="2">cv. Nipponbare</strain>
    </source>
</reference>
<dbReference type="AlphaFoldDB" id="A0A0N7KDL7"/>
<dbReference type="Proteomes" id="UP000059680">
    <property type="component" value="Chromosome 1"/>
</dbReference>